<dbReference type="Proteomes" id="UP000284706">
    <property type="component" value="Unassembled WGS sequence"/>
</dbReference>
<gene>
    <name evidence="1" type="ORF">CVT26_010548</name>
</gene>
<reference evidence="1 2" key="1">
    <citation type="journal article" date="2018" name="Evol. Lett.">
        <title>Horizontal gene cluster transfer increased hallucinogenic mushroom diversity.</title>
        <authorList>
            <person name="Reynolds H.T."/>
            <person name="Vijayakumar V."/>
            <person name="Gluck-Thaler E."/>
            <person name="Korotkin H.B."/>
            <person name="Matheny P.B."/>
            <person name="Slot J.C."/>
        </authorList>
    </citation>
    <scope>NUCLEOTIDE SEQUENCE [LARGE SCALE GENOMIC DNA]</scope>
    <source>
        <strain evidence="1 2">SRW20</strain>
    </source>
</reference>
<evidence type="ECO:0000313" key="2">
    <source>
        <dbReference type="Proteomes" id="UP000284706"/>
    </source>
</evidence>
<sequence>MATSSPFVLIDRYDVLMTDCSILPYTGGGRLSPFSTKKAAPSSIPSKKVHHCRIEPDIELLCMNKQIYLISVTVSQQSRQPSDRAKGLVHDIPLVLRPRRSSTESIAEDIHPESDDLDVEVFIHDYVRRK</sequence>
<dbReference type="InParanoid" id="A0A409VZF7"/>
<evidence type="ECO:0000313" key="1">
    <source>
        <dbReference type="EMBL" id="PPQ71613.1"/>
    </source>
</evidence>
<keyword evidence="2" id="KW-1185">Reference proteome</keyword>
<proteinExistence type="predicted"/>
<name>A0A409VZF7_9AGAR</name>
<comment type="caution">
    <text evidence="1">The sequence shown here is derived from an EMBL/GenBank/DDBJ whole genome shotgun (WGS) entry which is preliminary data.</text>
</comment>
<protein>
    <submittedName>
        <fullName evidence="1">Uncharacterized protein</fullName>
    </submittedName>
</protein>
<dbReference type="AlphaFoldDB" id="A0A409VZF7"/>
<accession>A0A409VZF7</accession>
<organism evidence="1 2">
    <name type="scientific">Gymnopilus dilepis</name>
    <dbReference type="NCBI Taxonomy" id="231916"/>
    <lineage>
        <taxon>Eukaryota</taxon>
        <taxon>Fungi</taxon>
        <taxon>Dikarya</taxon>
        <taxon>Basidiomycota</taxon>
        <taxon>Agaricomycotina</taxon>
        <taxon>Agaricomycetes</taxon>
        <taxon>Agaricomycetidae</taxon>
        <taxon>Agaricales</taxon>
        <taxon>Agaricineae</taxon>
        <taxon>Hymenogastraceae</taxon>
        <taxon>Gymnopilus</taxon>
    </lineage>
</organism>
<dbReference type="EMBL" id="NHYE01005495">
    <property type="protein sequence ID" value="PPQ71613.1"/>
    <property type="molecule type" value="Genomic_DNA"/>
</dbReference>